<dbReference type="Gene3D" id="3.40.50.1400">
    <property type="match status" value="2"/>
</dbReference>
<dbReference type="SUPFAM" id="SSF53800">
    <property type="entry name" value="Chelatase"/>
    <property type="match status" value="1"/>
</dbReference>
<sequence>MGVTEKTAILVISFGTSYEETRKKTIEQIESDLHHAFPEYPLYCAWTSPRIRAKLRKRDGIHIMDIDEAMTQLKADGIRNVVVQPTYVITGFESDAMKEKVLAHKKDFDSVIICDSLMVTKQDKEEVCQAMAQEYHPDSDEILLFMGHGTEHVANELYPEMDELFKHFGYSNMHMGTVEGDFSIESFLDKLKNLHPAHIHLAPFMIVAGDHATNDMSGEDDDSWKSILEKEGYSVKCTLKGLGEIQAVRDIFIRHTRAGLDRLSEIQA</sequence>
<dbReference type="PIRSF" id="PIRSF033579">
    <property type="entry name" value="Anaer_Co_chel"/>
    <property type="match status" value="1"/>
</dbReference>
<feature type="binding site" evidence="2">
    <location>
        <position position="148"/>
    </location>
    <ligand>
        <name>Co(2+)</name>
        <dbReference type="ChEBI" id="CHEBI:48828"/>
    </ligand>
</feature>
<keyword evidence="2" id="KW-0170">Cobalt</keyword>
<feature type="binding site" evidence="2">
    <location>
        <position position="179"/>
    </location>
    <ligand>
        <name>Co(2+)</name>
        <dbReference type="ChEBI" id="CHEBI:48828"/>
    </ligand>
</feature>
<organism evidence="3 4">
    <name type="scientific">Blautia obeum</name>
    <dbReference type="NCBI Taxonomy" id="40520"/>
    <lineage>
        <taxon>Bacteria</taxon>
        <taxon>Bacillati</taxon>
        <taxon>Bacillota</taxon>
        <taxon>Clostridia</taxon>
        <taxon>Lachnospirales</taxon>
        <taxon>Lachnospiraceae</taxon>
        <taxon>Blautia</taxon>
    </lineage>
</organism>
<keyword evidence="2" id="KW-0479">Metal-binding</keyword>
<evidence type="ECO:0000313" key="4">
    <source>
        <dbReference type="Proteomes" id="UP000095645"/>
    </source>
</evidence>
<dbReference type="AlphaFoldDB" id="A0A173X645"/>
<gene>
    <name evidence="3" type="primary">cbiK_1</name>
    <name evidence="3" type="ORF">ERS852476_00200</name>
</gene>
<dbReference type="Proteomes" id="UP000095645">
    <property type="component" value="Unassembled WGS sequence"/>
</dbReference>
<dbReference type="GO" id="GO:0016852">
    <property type="term" value="F:sirohydrochlorin cobaltochelatase activity"/>
    <property type="evidence" value="ECO:0007669"/>
    <property type="project" value="UniProtKB-EC"/>
</dbReference>
<reference evidence="3 4" key="1">
    <citation type="submission" date="2015-09" db="EMBL/GenBank/DDBJ databases">
        <authorList>
            <consortium name="Pathogen Informatics"/>
        </authorList>
    </citation>
    <scope>NUCLEOTIDE SEQUENCE [LARGE SCALE GENOMIC DNA]</scope>
    <source>
        <strain evidence="3 4">2789STDY5834861</strain>
    </source>
</reference>
<dbReference type="EMBL" id="CYZP01000001">
    <property type="protein sequence ID" value="CUN46095.1"/>
    <property type="molecule type" value="Genomic_DNA"/>
</dbReference>
<evidence type="ECO:0000313" key="3">
    <source>
        <dbReference type="EMBL" id="CUN46095.1"/>
    </source>
</evidence>
<dbReference type="GO" id="GO:0019251">
    <property type="term" value="P:anaerobic cobalamin biosynthetic process"/>
    <property type="evidence" value="ECO:0007669"/>
    <property type="project" value="InterPro"/>
</dbReference>
<dbReference type="InterPro" id="IPR010388">
    <property type="entry name" value="Anaerobic_Co-chelatase"/>
</dbReference>
<dbReference type="RefSeq" id="WP_022381107.1">
    <property type="nucleotide sequence ID" value="NZ_CYZP01000001.1"/>
</dbReference>
<dbReference type="CDD" id="cd03413">
    <property type="entry name" value="CbiK_C"/>
    <property type="match status" value="1"/>
</dbReference>
<keyword evidence="3" id="KW-0456">Lyase</keyword>
<accession>A0A173X645</accession>
<proteinExistence type="predicted"/>
<dbReference type="Pfam" id="PF06180">
    <property type="entry name" value="CbiK"/>
    <property type="match status" value="1"/>
</dbReference>
<protein>
    <submittedName>
        <fullName evidence="3">Sirohydrochlorin cobaltochelatase</fullName>
        <ecNumber evidence="3">4.99.1.3</ecNumber>
    </submittedName>
</protein>
<dbReference type="EC" id="4.99.1.3" evidence="3"/>
<dbReference type="GO" id="GO:0046872">
    <property type="term" value="F:metal ion binding"/>
    <property type="evidence" value="ECO:0007669"/>
    <property type="project" value="UniProtKB-KW"/>
</dbReference>
<name>A0A173X645_9FIRM</name>
<feature type="active site" description="Proton acceptor" evidence="1">
    <location>
        <position position="148"/>
    </location>
</feature>
<feature type="binding site" evidence="2">
    <location>
        <position position="211"/>
    </location>
    <ligand>
        <name>Co(2+)</name>
        <dbReference type="ChEBI" id="CHEBI:48828"/>
    </ligand>
</feature>
<evidence type="ECO:0000256" key="1">
    <source>
        <dbReference type="PIRSR" id="PIRSR033579-1"/>
    </source>
</evidence>
<evidence type="ECO:0000256" key="2">
    <source>
        <dbReference type="PIRSR" id="PIRSR033579-3"/>
    </source>
</evidence>